<evidence type="ECO:0000256" key="6">
    <source>
        <dbReference type="ARBA" id="ARBA00022982"/>
    </source>
</evidence>
<dbReference type="EMBL" id="CAJQUM010000001">
    <property type="protein sequence ID" value="CAG4882252.1"/>
    <property type="molecule type" value="Genomic_DNA"/>
</dbReference>
<evidence type="ECO:0000259" key="10">
    <source>
        <dbReference type="PROSITE" id="PS51085"/>
    </source>
</evidence>
<keyword evidence="6" id="KW-0249">Electron transport</keyword>
<dbReference type="InterPro" id="IPR012675">
    <property type="entry name" value="Beta-grasp_dom_sf"/>
</dbReference>
<dbReference type="GO" id="GO:0140647">
    <property type="term" value="P:P450-containing electron transport chain"/>
    <property type="evidence" value="ECO:0007669"/>
    <property type="project" value="InterPro"/>
</dbReference>
<dbReference type="InterPro" id="IPR018298">
    <property type="entry name" value="Adrenodoxin_Fe-S_BS"/>
</dbReference>
<dbReference type="RefSeq" id="WP_220634343.1">
    <property type="nucleotide sequence ID" value="NZ_CAJQUM010000001.1"/>
</dbReference>
<comment type="cofactor">
    <cofactor evidence="9">
        <name>[2Fe-2S] cluster</name>
        <dbReference type="ChEBI" id="CHEBI:190135"/>
    </cofactor>
</comment>
<evidence type="ECO:0000256" key="7">
    <source>
        <dbReference type="ARBA" id="ARBA00023004"/>
    </source>
</evidence>
<dbReference type="AlphaFoldDB" id="A0A916J1H2"/>
<evidence type="ECO:0000256" key="3">
    <source>
        <dbReference type="ARBA" id="ARBA00022448"/>
    </source>
</evidence>
<dbReference type="CDD" id="cd00207">
    <property type="entry name" value="fer2"/>
    <property type="match status" value="1"/>
</dbReference>
<dbReference type="PROSITE" id="PS00814">
    <property type="entry name" value="ADX"/>
    <property type="match status" value="1"/>
</dbReference>
<accession>A0A916J1H2</accession>
<comment type="similarity">
    <text evidence="1">Belongs to the adrenodoxin/putidaredoxin family.</text>
</comment>
<keyword evidence="5" id="KW-0479">Metal-binding</keyword>
<feature type="domain" description="2Fe-2S ferredoxin-type" evidence="10">
    <location>
        <begin position="2"/>
        <end position="104"/>
    </location>
</feature>
<dbReference type="InterPro" id="IPR036010">
    <property type="entry name" value="2Fe-2S_ferredoxin-like_sf"/>
</dbReference>
<keyword evidence="7" id="KW-0408">Iron</keyword>
<keyword evidence="12" id="KW-1185">Reference proteome</keyword>
<dbReference type="SUPFAM" id="SSF54292">
    <property type="entry name" value="2Fe-2S ferredoxin-like"/>
    <property type="match status" value="1"/>
</dbReference>
<dbReference type="InterPro" id="IPR011536">
    <property type="entry name" value="Fdx_isc"/>
</dbReference>
<dbReference type="Pfam" id="PF00111">
    <property type="entry name" value="Fer2"/>
    <property type="match status" value="1"/>
</dbReference>
<dbReference type="GO" id="GO:0005829">
    <property type="term" value="C:cytosol"/>
    <property type="evidence" value="ECO:0007669"/>
    <property type="project" value="TreeGrafter"/>
</dbReference>
<protein>
    <recommendedName>
        <fullName evidence="2">2Fe-2S ferredoxin</fullName>
    </recommendedName>
</protein>
<keyword evidence="8" id="KW-0411">Iron-sulfur</keyword>
<organism evidence="11 12">
    <name type="scientific">Georgfuchsia toluolica</name>
    <dbReference type="NCBI Taxonomy" id="424218"/>
    <lineage>
        <taxon>Bacteria</taxon>
        <taxon>Pseudomonadati</taxon>
        <taxon>Pseudomonadota</taxon>
        <taxon>Betaproteobacteria</taxon>
        <taxon>Nitrosomonadales</taxon>
        <taxon>Sterolibacteriaceae</taxon>
        <taxon>Georgfuchsia</taxon>
    </lineage>
</organism>
<dbReference type="PANTHER" id="PTHR23426:SF65">
    <property type="entry name" value="FERREDOXIN-2, MITOCHONDRIAL"/>
    <property type="match status" value="1"/>
</dbReference>
<dbReference type="InterPro" id="IPR001055">
    <property type="entry name" value="Adrenodoxin-like"/>
</dbReference>
<evidence type="ECO:0000313" key="11">
    <source>
        <dbReference type="EMBL" id="CAG4882252.1"/>
    </source>
</evidence>
<dbReference type="PROSITE" id="PS51085">
    <property type="entry name" value="2FE2S_FER_2"/>
    <property type="match status" value="1"/>
</dbReference>
<dbReference type="PRINTS" id="PR00355">
    <property type="entry name" value="ADRENODOXIN"/>
</dbReference>
<evidence type="ECO:0000256" key="4">
    <source>
        <dbReference type="ARBA" id="ARBA00022714"/>
    </source>
</evidence>
<dbReference type="NCBIfam" id="TIGR02007">
    <property type="entry name" value="fdx_isc"/>
    <property type="match status" value="1"/>
</dbReference>
<dbReference type="InterPro" id="IPR001041">
    <property type="entry name" value="2Fe-2S_ferredoxin-type"/>
</dbReference>
<sequence>MTQVIVLPHPEICPDGAVIDVPPDQSLCYALLQNDIPIEHACEMSCACTTCHVIVREGFASLDPSEEDEDDLLDKAWGLEPNSRLSCQTYVKDTPLVIEIPKYTINQVKEGGKK</sequence>
<evidence type="ECO:0000256" key="5">
    <source>
        <dbReference type="ARBA" id="ARBA00022723"/>
    </source>
</evidence>
<gene>
    <name evidence="11" type="primary">fdx</name>
    <name evidence="11" type="ORF">GTOL_10134</name>
</gene>
<evidence type="ECO:0000256" key="2">
    <source>
        <dbReference type="ARBA" id="ARBA00019395"/>
    </source>
</evidence>
<evidence type="ECO:0000313" key="12">
    <source>
        <dbReference type="Proteomes" id="UP000742786"/>
    </source>
</evidence>
<proteinExistence type="inferred from homology"/>
<dbReference type="Proteomes" id="UP000742786">
    <property type="component" value="Unassembled WGS sequence"/>
</dbReference>
<comment type="caution">
    <text evidence="11">The sequence shown here is derived from an EMBL/GenBank/DDBJ whole genome shotgun (WGS) entry which is preliminary data.</text>
</comment>
<reference evidence="11" key="1">
    <citation type="submission" date="2021-04" db="EMBL/GenBank/DDBJ databases">
        <authorList>
            <person name="Hornung B."/>
        </authorList>
    </citation>
    <scope>NUCLEOTIDE SEQUENCE</scope>
    <source>
        <strain evidence="11">G5G6</strain>
    </source>
</reference>
<dbReference type="GO" id="GO:0051537">
    <property type="term" value="F:2 iron, 2 sulfur cluster binding"/>
    <property type="evidence" value="ECO:0007669"/>
    <property type="project" value="UniProtKB-KW"/>
</dbReference>
<dbReference type="Gene3D" id="3.10.20.30">
    <property type="match status" value="1"/>
</dbReference>
<evidence type="ECO:0000256" key="9">
    <source>
        <dbReference type="ARBA" id="ARBA00034078"/>
    </source>
</evidence>
<keyword evidence="3" id="KW-0813">Transport</keyword>
<dbReference type="PANTHER" id="PTHR23426">
    <property type="entry name" value="FERREDOXIN/ADRENODOXIN"/>
    <property type="match status" value="1"/>
</dbReference>
<evidence type="ECO:0000256" key="1">
    <source>
        <dbReference type="ARBA" id="ARBA00010914"/>
    </source>
</evidence>
<evidence type="ECO:0000256" key="8">
    <source>
        <dbReference type="ARBA" id="ARBA00023014"/>
    </source>
</evidence>
<dbReference type="GO" id="GO:0009055">
    <property type="term" value="F:electron transfer activity"/>
    <property type="evidence" value="ECO:0007669"/>
    <property type="project" value="InterPro"/>
</dbReference>
<dbReference type="GO" id="GO:0046872">
    <property type="term" value="F:metal ion binding"/>
    <property type="evidence" value="ECO:0007669"/>
    <property type="project" value="UniProtKB-KW"/>
</dbReference>
<keyword evidence="4" id="KW-0001">2Fe-2S</keyword>
<name>A0A916J1H2_9PROT</name>